<evidence type="ECO:0000313" key="1">
    <source>
        <dbReference type="EMBL" id="KAA3466070.1"/>
    </source>
</evidence>
<keyword evidence="2" id="KW-1185">Reference proteome</keyword>
<organism evidence="1 2">
    <name type="scientific">Gossypium australe</name>
    <dbReference type="NCBI Taxonomy" id="47621"/>
    <lineage>
        <taxon>Eukaryota</taxon>
        <taxon>Viridiplantae</taxon>
        <taxon>Streptophyta</taxon>
        <taxon>Embryophyta</taxon>
        <taxon>Tracheophyta</taxon>
        <taxon>Spermatophyta</taxon>
        <taxon>Magnoliopsida</taxon>
        <taxon>eudicotyledons</taxon>
        <taxon>Gunneridae</taxon>
        <taxon>Pentapetalae</taxon>
        <taxon>rosids</taxon>
        <taxon>malvids</taxon>
        <taxon>Malvales</taxon>
        <taxon>Malvaceae</taxon>
        <taxon>Malvoideae</taxon>
        <taxon>Gossypium</taxon>
    </lineage>
</organism>
<sequence length="95" mass="10762">MIEQSLGLCKKVELPHATESRLYVKGQRTSRSGLVLRGGSRKRNEVVAHQPEARASVRAYVVRTRDEGDATDVVAVWFYIVVRKSFQFKIEKGKS</sequence>
<protein>
    <submittedName>
        <fullName evidence="1">Uncharacterized protein</fullName>
    </submittedName>
</protein>
<evidence type="ECO:0000313" key="2">
    <source>
        <dbReference type="Proteomes" id="UP000325315"/>
    </source>
</evidence>
<comment type="caution">
    <text evidence="1">The sequence shown here is derived from an EMBL/GenBank/DDBJ whole genome shotgun (WGS) entry which is preliminary data.</text>
</comment>
<dbReference type="AlphaFoldDB" id="A0A5B6VA52"/>
<accession>A0A5B6VA52</accession>
<reference evidence="2" key="1">
    <citation type="journal article" date="2019" name="Plant Biotechnol. J.">
        <title>Genome sequencing of the Australian wild diploid species Gossypium australe highlights disease resistance and delayed gland morphogenesis.</title>
        <authorList>
            <person name="Cai Y."/>
            <person name="Cai X."/>
            <person name="Wang Q."/>
            <person name="Wang P."/>
            <person name="Zhang Y."/>
            <person name="Cai C."/>
            <person name="Xu Y."/>
            <person name="Wang K."/>
            <person name="Zhou Z."/>
            <person name="Wang C."/>
            <person name="Geng S."/>
            <person name="Li B."/>
            <person name="Dong Q."/>
            <person name="Hou Y."/>
            <person name="Wang H."/>
            <person name="Ai P."/>
            <person name="Liu Z."/>
            <person name="Yi F."/>
            <person name="Sun M."/>
            <person name="An G."/>
            <person name="Cheng J."/>
            <person name="Zhang Y."/>
            <person name="Shi Q."/>
            <person name="Xie Y."/>
            <person name="Shi X."/>
            <person name="Chang Y."/>
            <person name="Huang F."/>
            <person name="Chen Y."/>
            <person name="Hong S."/>
            <person name="Mi L."/>
            <person name="Sun Q."/>
            <person name="Zhang L."/>
            <person name="Zhou B."/>
            <person name="Peng R."/>
            <person name="Zhang X."/>
            <person name="Liu F."/>
        </authorList>
    </citation>
    <scope>NUCLEOTIDE SEQUENCE [LARGE SCALE GENOMIC DNA]</scope>
    <source>
        <strain evidence="2">cv. PA1801</strain>
    </source>
</reference>
<gene>
    <name evidence="1" type="ORF">EPI10_001191</name>
</gene>
<name>A0A5B6VA52_9ROSI</name>
<dbReference type="Proteomes" id="UP000325315">
    <property type="component" value="Unassembled WGS sequence"/>
</dbReference>
<proteinExistence type="predicted"/>
<dbReference type="EMBL" id="SMMG02000007">
    <property type="protein sequence ID" value="KAA3466070.1"/>
    <property type="molecule type" value="Genomic_DNA"/>
</dbReference>